<dbReference type="Gene3D" id="3.50.50.60">
    <property type="entry name" value="FAD/NAD(P)-binding domain"/>
    <property type="match status" value="1"/>
</dbReference>
<dbReference type="GO" id="GO:0050660">
    <property type="term" value="F:flavin adenine dinucleotide binding"/>
    <property type="evidence" value="ECO:0007669"/>
    <property type="project" value="InterPro"/>
</dbReference>
<dbReference type="PIRSF" id="PIRSF000137">
    <property type="entry name" value="Alcohol_oxidase"/>
    <property type="match status" value="1"/>
</dbReference>
<evidence type="ECO:0000256" key="4">
    <source>
        <dbReference type="ARBA" id="ARBA00022827"/>
    </source>
</evidence>
<evidence type="ECO:0000256" key="1">
    <source>
        <dbReference type="ARBA" id="ARBA00001974"/>
    </source>
</evidence>
<dbReference type="HOGENOM" id="CLU_002865_7_2_1"/>
<dbReference type="OrthoDB" id="269227at2759"/>
<dbReference type="Gene3D" id="3.30.560.10">
    <property type="entry name" value="Glucose Oxidase, domain 3"/>
    <property type="match status" value="1"/>
</dbReference>
<evidence type="ECO:0000256" key="2">
    <source>
        <dbReference type="ARBA" id="ARBA00010790"/>
    </source>
</evidence>
<dbReference type="InterPro" id="IPR012132">
    <property type="entry name" value="GMC_OxRdtase"/>
</dbReference>
<keyword evidence="3" id="KW-0285">Flavoprotein</keyword>
<feature type="binding site" evidence="6">
    <location>
        <position position="144"/>
    </location>
    <ligand>
        <name>FAD</name>
        <dbReference type="ChEBI" id="CHEBI:57692"/>
    </ligand>
</feature>
<evidence type="ECO:0000256" key="6">
    <source>
        <dbReference type="PIRSR" id="PIRSR000137-2"/>
    </source>
</evidence>
<evidence type="ECO:0000313" key="9">
    <source>
        <dbReference type="Proteomes" id="UP000054279"/>
    </source>
</evidence>
<comment type="similarity">
    <text evidence="2">Belongs to the GMC oxidoreductase family.</text>
</comment>
<reference evidence="8 9" key="1">
    <citation type="submission" date="2014-06" db="EMBL/GenBank/DDBJ databases">
        <title>Evolutionary Origins and Diversification of the Mycorrhizal Mutualists.</title>
        <authorList>
            <consortium name="DOE Joint Genome Institute"/>
            <consortium name="Mycorrhizal Genomics Consortium"/>
            <person name="Kohler A."/>
            <person name="Kuo A."/>
            <person name="Nagy L.G."/>
            <person name="Floudas D."/>
            <person name="Copeland A."/>
            <person name="Barry K.W."/>
            <person name="Cichocki N."/>
            <person name="Veneault-Fourrey C."/>
            <person name="LaButti K."/>
            <person name="Lindquist E.A."/>
            <person name="Lipzen A."/>
            <person name="Lundell T."/>
            <person name="Morin E."/>
            <person name="Murat C."/>
            <person name="Riley R."/>
            <person name="Ohm R."/>
            <person name="Sun H."/>
            <person name="Tunlid A."/>
            <person name="Henrissat B."/>
            <person name="Grigoriev I.V."/>
            <person name="Hibbett D.S."/>
            <person name="Martin F."/>
        </authorList>
    </citation>
    <scope>NUCLEOTIDE SEQUENCE [LARGE SCALE GENOMIC DNA]</scope>
    <source>
        <strain evidence="8 9">SS14</strain>
    </source>
</reference>
<name>A0A0C9UEC8_SPHS4</name>
<keyword evidence="9" id="KW-1185">Reference proteome</keyword>
<dbReference type="EMBL" id="KN837338">
    <property type="protein sequence ID" value="KIJ27357.1"/>
    <property type="molecule type" value="Genomic_DNA"/>
</dbReference>
<comment type="cofactor">
    <cofactor evidence="1 6">
        <name>FAD</name>
        <dbReference type="ChEBI" id="CHEBI:57692"/>
    </cofactor>
</comment>
<dbReference type="InterPro" id="IPR000172">
    <property type="entry name" value="GMC_OxRdtase_N"/>
</dbReference>
<evidence type="ECO:0000256" key="3">
    <source>
        <dbReference type="ARBA" id="ARBA00022630"/>
    </source>
</evidence>
<gene>
    <name evidence="8" type="ORF">M422DRAFT_191155</name>
</gene>
<keyword evidence="4 6" id="KW-0274">FAD</keyword>
<organism evidence="8 9">
    <name type="scientific">Sphaerobolus stellatus (strain SS14)</name>
    <dbReference type="NCBI Taxonomy" id="990650"/>
    <lineage>
        <taxon>Eukaryota</taxon>
        <taxon>Fungi</taxon>
        <taxon>Dikarya</taxon>
        <taxon>Basidiomycota</taxon>
        <taxon>Agaricomycotina</taxon>
        <taxon>Agaricomycetes</taxon>
        <taxon>Phallomycetidae</taxon>
        <taxon>Geastrales</taxon>
        <taxon>Sphaerobolaceae</taxon>
        <taxon>Sphaerobolus</taxon>
    </lineage>
</organism>
<dbReference type="Pfam" id="PF05199">
    <property type="entry name" value="GMC_oxred_C"/>
    <property type="match status" value="1"/>
</dbReference>
<protein>
    <submittedName>
        <fullName evidence="8">GMC oxidoreductase</fullName>
    </submittedName>
</protein>
<dbReference type="Pfam" id="PF00732">
    <property type="entry name" value="GMC_oxred_N"/>
    <property type="match status" value="1"/>
</dbReference>
<sequence length="641" mass="69688">MSLHASLTQLQNAPRPTQLLIATSAALASLYLLNKVAGKKEPLPLVYEPGQVSSRVQKEEDFPEYDIVIIGGGTAGCVLASRLSEDPNVKVLLLEAGDSSRKVPGCVIPAAYGGVVRSDKDWGILTEPQIHAGGEPKYWPRGKVLGGCSAINAMMFHCGASSDYDEWAKIGLKGAEQWSFTNLLPYFQKFEKYVPSKDHAQVDAAARGSSGPISTGFFGNFHESTRKWIKAFENLGVPYNPDLNNATRGTMGVAKVVTYIDNKGQRVTTESAYLTPEVLKRPNLKVLVLSPVTRILFDTKDDKSRAVGVEFTSDIKKDGRTYKVRARKEVIVSGGTVHSPHILLLSGIGPAAHLTEHDIPVVKDLPGVGQNLIDHIQVMLRFKVKDSMKWIISPPATAAAKIKLLGNLLRWKWFGTGPFTTNYAESAAFTRSDDLSIIGKDNYQVQDESSASGAPDLETIYLPLAYPIGGRLLPDGAADVVSIATILLRPQSKGSIKLRSNIFSDPPLVDPQYLSTTNDVQVLVRGLKLILRLIHAEPFASEIVHDSDPRLDHHLVNLSDSELENIVRERPETIFHPTSTCKMGRLEDGGVVDAELKVHGVEGLRVVDASIFPTIPAGHTAAPVIAVAEKASDLIKKSLRV</sequence>
<feature type="active site" description="Proton acceptor" evidence="5">
    <location>
        <position position="619"/>
    </location>
</feature>
<accession>A0A0C9UEC8</accession>
<dbReference type="GO" id="GO:0016614">
    <property type="term" value="F:oxidoreductase activity, acting on CH-OH group of donors"/>
    <property type="evidence" value="ECO:0007669"/>
    <property type="project" value="InterPro"/>
</dbReference>
<dbReference type="InterPro" id="IPR036188">
    <property type="entry name" value="FAD/NAD-bd_sf"/>
</dbReference>
<proteinExistence type="inferred from homology"/>
<evidence type="ECO:0000259" key="7">
    <source>
        <dbReference type="PROSITE" id="PS00624"/>
    </source>
</evidence>
<evidence type="ECO:0000256" key="5">
    <source>
        <dbReference type="PIRSR" id="PIRSR000137-1"/>
    </source>
</evidence>
<evidence type="ECO:0000313" key="8">
    <source>
        <dbReference type="EMBL" id="KIJ27357.1"/>
    </source>
</evidence>
<dbReference type="PANTHER" id="PTHR11552">
    <property type="entry name" value="GLUCOSE-METHANOL-CHOLINE GMC OXIDOREDUCTASE"/>
    <property type="match status" value="1"/>
</dbReference>
<dbReference type="SUPFAM" id="SSF51905">
    <property type="entry name" value="FAD/NAD(P)-binding domain"/>
    <property type="match status" value="1"/>
</dbReference>
<dbReference type="PANTHER" id="PTHR11552:SF147">
    <property type="entry name" value="CHOLINE DEHYDROGENASE, MITOCHONDRIAL"/>
    <property type="match status" value="1"/>
</dbReference>
<dbReference type="SUPFAM" id="SSF54373">
    <property type="entry name" value="FAD-linked reductases, C-terminal domain"/>
    <property type="match status" value="1"/>
</dbReference>
<dbReference type="Proteomes" id="UP000054279">
    <property type="component" value="Unassembled WGS sequence"/>
</dbReference>
<feature type="binding site" evidence="6">
    <location>
        <position position="292"/>
    </location>
    <ligand>
        <name>FAD</name>
        <dbReference type="ChEBI" id="CHEBI:57692"/>
    </ligand>
</feature>
<dbReference type="AlphaFoldDB" id="A0A0C9UEC8"/>
<dbReference type="PROSITE" id="PS00624">
    <property type="entry name" value="GMC_OXRED_2"/>
    <property type="match status" value="1"/>
</dbReference>
<dbReference type="InterPro" id="IPR007867">
    <property type="entry name" value="GMC_OxRtase_C"/>
</dbReference>
<feature type="domain" description="Glucose-methanol-choline oxidoreductase N-terminal" evidence="7">
    <location>
        <begin position="335"/>
        <end position="349"/>
    </location>
</feature>
<feature type="active site" description="Proton donor" evidence="5">
    <location>
        <position position="576"/>
    </location>
</feature>